<proteinExistence type="inferred from homology"/>
<comment type="catalytic activity">
    <reaction evidence="5">
        <text>N,N-dimethyl-1,4-phenylenediamine + anthranilate + 2 NAD(+) = 2-(4-dimethylaminophenyl)diazenylbenzoate + 2 NADH + 2 H(+)</text>
        <dbReference type="Rhea" id="RHEA:55872"/>
        <dbReference type="ChEBI" id="CHEBI:15378"/>
        <dbReference type="ChEBI" id="CHEBI:15783"/>
        <dbReference type="ChEBI" id="CHEBI:16567"/>
        <dbReference type="ChEBI" id="CHEBI:57540"/>
        <dbReference type="ChEBI" id="CHEBI:57945"/>
        <dbReference type="ChEBI" id="CHEBI:71579"/>
        <dbReference type="EC" id="1.7.1.17"/>
    </reaction>
    <physiologicalReaction direction="right-to-left" evidence="5">
        <dbReference type="Rhea" id="RHEA:55874"/>
    </physiologicalReaction>
</comment>
<keyword evidence="2 6" id="KW-0288">FMN</keyword>
<dbReference type="EC" id="1.6.5.-" evidence="6"/>
<protein>
    <recommendedName>
        <fullName evidence="6">FMN dependent NADH:quinone oxidoreductase</fullName>
        <ecNumber evidence="6">1.6.5.-</ecNumber>
    </recommendedName>
    <alternativeName>
        <fullName evidence="6">Azo-dye reductase</fullName>
    </alternativeName>
    <alternativeName>
        <fullName evidence="6">FMN-dependent NADH-azo compound oxidoreductase</fullName>
    </alternativeName>
    <alternativeName>
        <fullName evidence="6">FMN-dependent NADH-azoreductase</fullName>
        <ecNumber evidence="6">1.7.1.17</ecNumber>
    </alternativeName>
</protein>
<feature type="binding site" evidence="6">
    <location>
        <begin position="136"/>
        <end position="139"/>
    </location>
    <ligand>
        <name>FMN</name>
        <dbReference type="ChEBI" id="CHEBI:58210"/>
    </ligand>
</feature>
<keyword evidence="4 6" id="KW-0520">NAD</keyword>
<dbReference type="RefSeq" id="WP_190104469.1">
    <property type="nucleotide sequence ID" value="NZ_BMUH01000008.1"/>
</dbReference>
<accession>A0ABY6QZB2</accession>
<keyword evidence="9" id="KW-1185">Reference proteome</keyword>
<keyword evidence="1 6" id="KW-0285">Flavoprotein</keyword>
<organism evidence="8 9">
    <name type="scientific">Streptomyces tanashiensis</name>
    <dbReference type="NCBI Taxonomy" id="67367"/>
    <lineage>
        <taxon>Bacteria</taxon>
        <taxon>Bacillati</taxon>
        <taxon>Actinomycetota</taxon>
        <taxon>Actinomycetes</taxon>
        <taxon>Kitasatosporales</taxon>
        <taxon>Streptomycetaceae</taxon>
        <taxon>Streptomyces</taxon>
    </lineage>
</organism>
<dbReference type="InterPro" id="IPR023048">
    <property type="entry name" value="NADH:quinone_OxRdtase_FMN_depd"/>
</dbReference>
<dbReference type="InterPro" id="IPR003680">
    <property type="entry name" value="Flavodoxin_fold"/>
</dbReference>
<comment type="subunit">
    <text evidence="6">Homodimer.</text>
</comment>
<comment type="function">
    <text evidence="6">Quinone reductase that provides resistance to thiol-specific stress caused by electrophilic quinones.</text>
</comment>
<evidence type="ECO:0000259" key="7">
    <source>
        <dbReference type="Pfam" id="PF02525"/>
    </source>
</evidence>
<dbReference type="InterPro" id="IPR050104">
    <property type="entry name" value="FMN-dep_NADH:Q_OxRdtase_AzoR1"/>
</dbReference>
<dbReference type="EMBL" id="CP084204">
    <property type="protein sequence ID" value="UZX23143.1"/>
    <property type="molecule type" value="Genomic_DNA"/>
</dbReference>
<dbReference type="Proteomes" id="UP001164506">
    <property type="component" value="Chromosome"/>
</dbReference>
<feature type="domain" description="Flavodoxin-like fold" evidence="7">
    <location>
        <begin position="3"/>
        <end position="169"/>
    </location>
</feature>
<sequence length="216" mass="23312">MATLLHLDTSFSGENSHSRAVTAAFRKAWEAEHPEGAVIYRDLAAEPVPHLEAAAYSAGGTAPDERSPEERAAFELRGRLIEEAERADVILIGAPMYNYSIPSTLKAWLDQVFLVGRTAIAENPSLAGKRAVVVASRGGSYREGTPQFGNDYVENYLRLIVADVFGMDVTFVTPELTFAPYVPAMAELVPLFEASRADSLVAAESLAKELAVQLAA</sequence>
<evidence type="ECO:0000313" key="9">
    <source>
        <dbReference type="Proteomes" id="UP001164506"/>
    </source>
</evidence>
<comment type="function">
    <text evidence="6">Also exhibits azoreductase activity. Catalyzes the reductive cleavage of the azo bond in aromatic azo compounds to the corresponding amines.</text>
</comment>
<evidence type="ECO:0000256" key="2">
    <source>
        <dbReference type="ARBA" id="ARBA00022643"/>
    </source>
</evidence>
<dbReference type="EC" id="1.7.1.17" evidence="6"/>
<evidence type="ECO:0000256" key="1">
    <source>
        <dbReference type="ARBA" id="ARBA00022630"/>
    </source>
</evidence>
<dbReference type="Gene3D" id="3.40.50.360">
    <property type="match status" value="1"/>
</dbReference>
<gene>
    <name evidence="6" type="primary">azoR</name>
    <name evidence="8" type="ORF">LDH80_21515</name>
</gene>
<name>A0ABY6QZB2_9ACTN</name>
<dbReference type="PANTHER" id="PTHR43741">
    <property type="entry name" value="FMN-DEPENDENT NADH-AZOREDUCTASE 1"/>
    <property type="match status" value="1"/>
</dbReference>
<dbReference type="Pfam" id="PF02525">
    <property type="entry name" value="Flavodoxin_2"/>
    <property type="match status" value="1"/>
</dbReference>
<evidence type="ECO:0000256" key="6">
    <source>
        <dbReference type="HAMAP-Rule" id="MF_01216"/>
    </source>
</evidence>
<feature type="binding site" evidence="6">
    <location>
        <position position="10"/>
    </location>
    <ligand>
        <name>FMN</name>
        <dbReference type="ChEBI" id="CHEBI:58210"/>
    </ligand>
</feature>
<comment type="caution">
    <text evidence="6">Lacks conserved residue(s) required for the propagation of feature annotation.</text>
</comment>
<evidence type="ECO:0000256" key="3">
    <source>
        <dbReference type="ARBA" id="ARBA00023002"/>
    </source>
</evidence>
<evidence type="ECO:0000256" key="5">
    <source>
        <dbReference type="ARBA" id="ARBA00048542"/>
    </source>
</evidence>
<dbReference type="GeneID" id="95602071"/>
<dbReference type="SUPFAM" id="SSF52218">
    <property type="entry name" value="Flavoproteins"/>
    <property type="match status" value="1"/>
</dbReference>
<feature type="binding site" evidence="6">
    <location>
        <begin position="16"/>
        <end position="18"/>
    </location>
    <ligand>
        <name>FMN</name>
        <dbReference type="ChEBI" id="CHEBI:58210"/>
    </ligand>
</feature>
<dbReference type="HAMAP" id="MF_01216">
    <property type="entry name" value="Azoreductase_type1"/>
    <property type="match status" value="1"/>
</dbReference>
<evidence type="ECO:0000313" key="8">
    <source>
        <dbReference type="EMBL" id="UZX23143.1"/>
    </source>
</evidence>
<keyword evidence="3 6" id="KW-0560">Oxidoreductase</keyword>
<comment type="similarity">
    <text evidence="6">Belongs to the azoreductase type 1 family.</text>
</comment>
<comment type="catalytic activity">
    <reaction evidence="6">
        <text>2 a quinone + NADH + H(+) = 2 a 1,4-benzosemiquinone + NAD(+)</text>
        <dbReference type="Rhea" id="RHEA:65952"/>
        <dbReference type="ChEBI" id="CHEBI:15378"/>
        <dbReference type="ChEBI" id="CHEBI:57540"/>
        <dbReference type="ChEBI" id="CHEBI:57945"/>
        <dbReference type="ChEBI" id="CHEBI:132124"/>
        <dbReference type="ChEBI" id="CHEBI:134225"/>
    </reaction>
</comment>
<dbReference type="InterPro" id="IPR029039">
    <property type="entry name" value="Flavoprotein-like_sf"/>
</dbReference>
<dbReference type="PANTHER" id="PTHR43741:SF4">
    <property type="entry name" value="FMN-DEPENDENT NADH:QUINONE OXIDOREDUCTASE"/>
    <property type="match status" value="1"/>
</dbReference>
<reference evidence="8" key="1">
    <citation type="submission" date="2021-09" db="EMBL/GenBank/DDBJ databases">
        <title>Complete genome sequence and metabolic characterization of Streptomyces tanashiensis DSM 731 the producer of antibacterial Kalafungin and diverse secondary metabolites.</title>
        <authorList>
            <person name="Abbasi M.N."/>
            <person name="Anwar M.N."/>
            <person name="Alam K."/>
            <person name="Shoaib M."/>
            <person name="Lin Z."/>
            <person name="Hayat M."/>
            <person name="Ali M.I."/>
            <person name="Malik H.M.T."/>
            <person name="Ahmed I."/>
            <person name="Li A."/>
            <person name="Hailong Wang H."/>
            <person name="Zhang Y."/>
        </authorList>
    </citation>
    <scope>NUCLEOTIDE SEQUENCE</scope>
    <source>
        <strain evidence="8">Kala</strain>
    </source>
</reference>
<evidence type="ECO:0000256" key="4">
    <source>
        <dbReference type="ARBA" id="ARBA00023027"/>
    </source>
</evidence>
<comment type="cofactor">
    <cofactor evidence="6">
        <name>FMN</name>
        <dbReference type="ChEBI" id="CHEBI:58210"/>
    </cofactor>
    <text evidence="6">Binds 1 FMN per subunit.</text>
</comment>